<feature type="signal peptide" evidence="1">
    <location>
        <begin position="1"/>
        <end position="22"/>
    </location>
</feature>
<dbReference type="InterPro" id="IPR025665">
    <property type="entry name" value="Beta-barrel_OMP_2"/>
</dbReference>
<feature type="domain" description="Outer membrane protein beta-barrel" evidence="2">
    <location>
        <begin position="23"/>
        <end position="205"/>
    </location>
</feature>
<keyword evidence="4" id="KW-1185">Reference proteome</keyword>
<feature type="chain" id="PRO_5045111674" evidence="1">
    <location>
        <begin position="23"/>
        <end position="231"/>
    </location>
</feature>
<evidence type="ECO:0000256" key="1">
    <source>
        <dbReference type="SAM" id="SignalP"/>
    </source>
</evidence>
<dbReference type="RefSeq" id="WP_274267500.1">
    <property type="nucleotide sequence ID" value="NZ_CP117880.1"/>
</dbReference>
<name>A0ABY7WKE5_9SPHI</name>
<gene>
    <name evidence="3" type="ORF">PQ465_21050</name>
</gene>
<dbReference type="Pfam" id="PF13568">
    <property type="entry name" value="OMP_b-brl_2"/>
    <property type="match status" value="1"/>
</dbReference>
<accession>A0ABY7WKE5</accession>
<evidence type="ECO:0000313" key="3">
    <source>
        <dbReference type="EMBL" id="WDF68770.1"/>
    </source>
</evidence>
<evidence type="ECO:0000259" key="2">
    <source>
        <dbReference type="Pfam" id="PF13568"/>
    </source>
</evidence>
<reference evidence="3 4" key="1">
    <citation type="submission" date="2023-02" db="EMBL/GenBank/DDBJ databases">
        <title>Genome sequence of Sphingobacterium sp. KACC 22765.</title>
        <authorList>
            <person name="Kim S."/>
            <person name="Heo J."/>
            <person name="Kwon S.-W."/>
        </authorList>
    </citation>
    <scope>NUCLEOTIDE SEQUENCE [LARGE SCALE GENOMIC DNA]</scope>
    <source>
        <strain evidence="3 4">KACC 22765</strain>
    </source>
</reference>
<dbReference type="EMBL" id="CP117880">
    <property type="protein sequence ID" value="WDF68770.1"/>
    <property type="molecule type" value="Genomic_DNA"/>
</dbReference>
<dbReference type="Proteomes" id="UP001221558">
    <property type="component" value="Chromosome"/>
</dbReference>
<protein>
    <submittedName>
        <fullName evidence="3">Porin family protein</fullName>
    </submittedName>
</protein>
<sequence length="231" mass="25661">MKMKLIITFFTCLLLFSVAQVAGQVHWHVQAAINSSNIRVSDPLNRQESPDARIGFNIGLGADIPLWGDFSVQPTFQYAKRGFVVGQTYSVGWGANFKASTSYLELPVDFVYSPAFGHGNLLLGVGPYVGYGTGGRWRTDNPVLMDDIMIDNQGELVFQNDASYGNLGTYVLARPWDYGLHGKVGYRLFGRYLIQLEHQQGLKNLNPHWSGFDNGNSLKNSSWALSVGYQL</sequence>
<proteinExistence type="predicted"/>
<keyword evidence="1" id="KW-0732">Signal</keyword>
<organism evidence="3 4">
    <name type="scientific">Sphingobacterium oryzagri</name>
    <dbReference type="NCBI Taxonomy" id="3025669"/>
    <lineage>
        <taxon>Bacteria</taxon>
        <taxon>Pseudomonadati</taxon>
        <taxon>Bacteroidota</taxon>
        <taxon>Sphingobacteriia</taxon>
        <taxon>Sphingobacteriales</taxon>
        <taxon>Sphingobacteriaceae</taxon>
        <taxon>Sphingobacterium</taxon>
    </lineage>
</organism>
<evidence type="ECO:0000313" key="4">
    <source>
        <dbReference type="Proteomes" id="UP001221558"/>
    </source>
</evidence>